<feature type="transmembrane region" description="Helical" evidence="1">
    <location>
        <begin position="26"/>
        <end position="48"/>
    </location>
</feature>
<dbReference type="PANTHER" id="PTHR35514:SF1">
    <property type="entry name" value="THYLAKOID LUMENAL 15.0 KDA PROTEIN 2, CHLOROPLASTIC"/>
    <property type="match status" value="1"/>
</dbReference>
<feature type="transmembrane region" description="Helical" evidence="1">
    <location>
        <begin position="194"/>
        <end position="213"/>
    </location>
</feature>
<keyword evidence="1" id="KW-1133">Transmembrane helix</keyword>
<evidence type="ECO:0000313" key="3">
    <source>
        <dbReference type="EMBL" id="MDS3860275.1"/>
    </source>
</evidence>
<dbReference type="EMBL" id="JAVMIP010000003">
    <property type="protein sequence ID" value="MDS3860275.1"/>
    <property type="molecule type" value="Genomic_DNA"/>
</dbReference>
<accession>A0AAE4FSQ8</accession>
<proteinExistence type="predicted"/>
<feature type="transmembrane region" description="Helical" evidence="1">
    <location>
        <begin position="252"/>
        <end position="272"/>
    </location>
</feature>
<reference evidence="4" key="1">
    <citation type="submission" date="2023-07" db="EMBL/GenBank/DDBJ databases">
        <authorList>
            <person name="Luz R."/>
            <person name="Cordeiro R."/>
            <person name="Fonseca A."/>
            <person name="Goncalves V."/>
        </authorList>
    </citation>
    <scope>NUCLEOTIDE SEQUENCE [LARGE SCALE GENOMIC DNA]</scope>
    <source>
        <strain evidence="4">BACA0444</strain>
    </source>
</reference>
<feature type="transmembrane region" description="Helical" evidence="1">
    <location>
        <begin position="225"/>
        <end position="246"/>
    </location>
</feature>
<organism evidence="3 4">
    <name type="scientific">Pseudocalidococcus azoricus BACA0444</name>
    <dbReference type="NCBI Taxonomy" id="2918990"/>
    <lineage>
        <taxon>Bacteria</taxon>
        <taxon>Bacillati</taxon>
        <taxon>Cyanobacteriota</taxon>
        <taxon>Cyanophyceae</taxon>
        <taxon>Acaryochloridales</taxon>
        <taxon>Thermosynechococcaceae</taxon>
        <taxon>Pseudocalidococcus</taxon>
        <taxon>Pseudocalidococcus azoricus</taxon>
    </lineage>
</organism>
<keyword evidence="1" id="KW-0472">Membrane</keyword>
<protein>
    <submittedName>
        <fullName evidence="3">TPM domain-containing protein</fullName>
    </submittedName>
</protein>
<dbReference type="Pfam" id="PF04536">
    <property type="entry name" value="TPM_phosphatase"/>
    <property type="match status" value="1"/>
</dbReference>
<evidence type="ECO:0000256" key="1">
    <source>
        <dbReference type="SAM" id="Phobius"/>
    </source>
</evidence>
<comment type="caution">
    <text evidence="3">The sequence shown here is derived from an EMBL/GenBank/DDBJ whole genome shotgun (WGS) entry which is preliminary data.</text>
</comment>
<evidence type="ECO:0000259" key="2">
    <source>
        <dbReference type="Pfam" id="PF04536"/>
    </source>
</evidence>
<sequence length="283" mass="31226">MLQLIHATISGLRTVRLGGWGRQVGIVAWGLALSCGLILGLTTPAWAFNNPELLPAQPTTIVDLAKVLTPVQQEKLGIQLEQFEADTGWKLRVLTQYDRTPGLAVKDFWELDDHSILLVADSRGGNILNFNVGDDAYRVLQRTFWVELQTRFGNQYFVRENGEDQAIIQSLQAIENCLVKGGCRAVPGLPSEQWILTLITSGLGGVIFGFAARPRQENQVVAWKWILLFSPLWGMLFLAFGLGPVLVRTSEWVPIFRNIAGFMAGALIAFLVPTPTPSTPSET</sequence>
<dbReference type="PANTHER" id="PTHR35514">
    <property type="entry name" value="THYLAKOID LUMENAL 15.0 KDA PROTEIN 2, CHLOROPLASTIC"/>
    <property type="match status" value="1"/>
</dbReference>
<dbReference type="Proteomes" id="UP001268256">
    <property type="component" value="Unassembled WGS sequence"/>
</dbReference>
<name>A0AAE4FSQ8_9CYAN</name>
<evidence type="ECO:0000313" key="4">
    <source>
        <dbReference type="Proteomes" id="UP001268256"/>
    </source>
</evidence>
<dbReference type="AlphaFoldDB" id="A0AAE4FSQ8"/>
<keyword evidence="4" id="KW-1185">Reference proteome</keyword>
<dbReference type="InterPro" id="IPR007621">
    <property type="entry name" value="TPM_dom"/>
</dbReference>
<keyword evidence="1" id="KW-0812">Transmembrane</keyword>
<feature type="domain" description="TPM" evidence="2">
    <location>
        <begin position="61"/>
        <end position="176"/>
    </location>
</feature>
<dbReference type="RefSeq" id="WP_322877556.1">
    <property type="nucleotide sequence ID" value="NZ_JAVMIP010000003.1"/>
</dbReference>
<gene>
    <name evidence="3" type="ORF">RIF25_05590</name>
</gene>